<comment type="function">
    <text evidence="1">Catalyzes the phosphorylation of riboflavin to FMN followed by the adenylation of FMN to FAD.</text>
</comment>
<dbReference type="PANTHER" id="PTHR22749:SF6">
    <property type="entry name" value="RIBOFLAVIN KINASE"/>
    <property type="match status" value="1"/>
</dbReference>
<evidence type="ECO:0000259" key="16">
    <source>
        <dbReference type="SMART" id="SM00904"/>
    </source>
</evidence>
<dbReference type="UniPathway" id="UPA00276">
    <property type="reaction ID" value="UER00406"/>
</dbReference>
<dbReference type="SMART" id="SM00904">
    <property type="entry name" value="Flavokinase"/>
    <property type="match status" value="1"/>
</dbReference>
<keyword evidence="12" id="KW-0511">Multifunctional enzyme</keyword>
<dbReference type="Pfam" id="PF01687">
    <property type="entry name" value="Flavokinase"/>
    <property type="match status" value="1"/>
</dbReference>
<dbReference type="PIRSF" id="PIRSF004491">
    <property type="entry name" value="FAD_Synth"/>
    <property type="match status" value="1"/>
</dbReference>
<dbReference type="Gene3D" id="2.40.30.30">
    <property type="entry name" value="Riboflavin kinase-like"/>
    <property type="match status" value="1"/>
</dbReference>
<dbReference type="NCBIfam" id="TIGR00083">
    <property type="entry name" value="ribF"/>
    <property type="match status" value="1"/>
</dbReference>
<keyword evidence="9 15" id="KW-0418">Kinase</keyword>
<dbReference type="GO" id="GO:0009231">
    <property type="term" value="P:riboflavin biosynthetic process"/>
    <property type="evidence" value="ECO:0007669"/>
    <property type="project" value="InterPro"/>
</dbReference>
<comment type="caution">
    <text evidence="17">The sequence shown here is derived from an EMBL/GenBank/DDBJ whole genome shotgun (WGS) entry which is preliminary data.</text>
</comment>
<feature type="domain" description="Riboflavin kinase" evidence="16">
    <location>
        <begin position="180"/>
        <end position="306"/>
    </location>
</feature>
<evidence type="ECO:0000256" key="4">
    <source>
        <dbReference type="ARBA" id="ARBA00022630"/>
    </source>
</evidence>
<comment type="pathway">
    <text evidence="2 15">Cofactor biosynthesis; FAD biosynthesis; FAD from FMN: step 1/1.</text>
</comment>
<comment type="similarity">
    <text evidence="15">Belongs to the ribF family.</text>
</comment>
<evidence type="ECO:0000256" key="7">
    <source>
        <dbReference type="ARBA" id="ARBA00022695"/>
    </source>
</evidence>
<evidence type="ECO:0000256" key="15">
    <source>
        <dbReference type="PIRNR" id="PIRNR004491"/>
    </source>
</evidence>
<gene>
    <name evidence="17" type="primary">ribF</name>
    <name evidence="17" type="ORF">DI551_05220</name>
</gene>
<reference evidence="17 18" key="1">
    <citation type="submission" date="2017-08" db="EMBL/GenBank/DDBJ databases">
        <title>Infants hospitalized years apart are colonized by the same room-sourced microbial strains.</title>
        <authorList>
            <person name="Brooks B."/>
            <person name="Olm M.R."/>
            <person name="Firek B.A."/>
            <person name="Baker R."/>
            <person name="Thomas B.C."/>
            <person name="Morowitz M.J."/>
            <person name="Banfield J.F."/>
        </authorList>
    </citation>
    <scope>NUCLEOTIDE SEQUENCE [LARGE SCALE GENOMIC DNA]</scope>
    <source>
        <strain evidence="17">S2_005_002_R2_29</strain>
    </source>
</reference>
<dbReference type="Proteomes" id="UP000249417">
    <property type="component" value="Unassembled WGS sequence"/>
</dbReference>
<comment type="catalytic activity">
    <reaction evidence="13 15">
        <text>riboflavin + ATP = FMN + ADP + H(+)</text>
        <dbReference type="Rhea" id="RHEA:14357"/>
        <dbReference type="ChEBI" id="CHEBI:15378"/>
        <dbReference type="ChEBI" id="CHEBI:30616"/>
        <dbReference type="ChEBI" id="CHEBI:57986"/>
        <dbReference type="ChEBI" id="CHEBI:58210"/>
        <dbReference type="ChEBI" id="CHEBI:456216"/>
        <dbReference type="EC" id="2.7.1.26"/>
    </reaction>
</comment>
<keyword evidence="5 15" id="KW-0288">FMN</keyword>
<dbReference type="FunFam" id="3.40.50.620:FF:000021">
    <property type="entry name" value="Riboflavin biosynthesis protein"/>
    <property type="match status" value="1"/>
</dbReference>
<keyword evidence="7 15" id="KW-0548">Nucleotidyltransferase</keyword>
<dbReference type="InterPro" id="IPR023468">
    <property type="entry name" value="Riboflavin_kinase"/>
</dbReference>
<evidence type="ECO:0000256" key="1">
    <source>
        <dbReference type="ARBA" id="ARBA00002121"/>
    </source>
</evidence>
<keyword evidence="8 15" id="KW-0547">Nucleotide-binding</keyword>
<protein>
    <recommendedName>
        <fullName evidence="15">Riboflavin biosynthesis protein</fullName>
    </recommendedName>
    <domain>
        <recommendedName>
            <fullName evidence="15">Riboflavin kinase</fullName>
            <ecNumber evidence="15">2.7.1.26</ecNumber>
        </recommendedName>
        <alternativeName>
            <fullName evidence="15">Flavokinase</fullName>
        </alternativeName>
    </domain>
    <domain>
        <recommendedName>
            <fullName evidence="15">FMN adenylyltransferase</fullName>
            <ecNumber evidence="15">2.7.7.2</ecNumber>
        </recommendedName>
        <alternativeName>
            <fullName evidence="15">FAD pyrophosphorylase</fullName>
        </alternativeName>
        <alternativeName>
            <fullName evidence="15">FAD synthase</fullName>
        </alternativeName>
    </domain>
</protein>
<keyword evidence="4 15" id="KW-0285">Flavoprotein</keyword>
<dbReference type="GO" id="GO:0005524">
    <property type="term" value="F:ATP binding"/>
    <property type="evidence" value="ECO:0007669"/>
    <property type="project" value="UniProtKB-UniRule"/>
</dbReference>
<evidence type="ECO:0000256" key="14">
    <source>
        <dbReference type="ARBA" id="ARBA00049494"/>
    </source>
</evidence>
<dbReference type="Gene3D" id="3.40.50.620">
    <property type="entry name" value="HUPs"/>
    <property type="match status" value="1"/>
</dbReference>
<evidence type="ECO:0000256" key="12">
    <source>
        <dbReference type="ARBA" id="ARBA00023268"/>
    </source>
</evidence>
<dbReference type="GO" id="GO:0009398">
    <property type="term" value="P:FMN biosynthetic process"/>
    <property type="evidence" value="ECO:0007669"/>
    <property type="project" value="UniProtKB-UniRule"/>
</dbReference>
<evidence type="ECO:0000313" key="18">
    <source>
        <dbReference type="Proteomes" id="UP000249417"/>
    </source>
</evidence>
<dbReference type="Pfam" id="PF06574">
    <property type="entry name" value="FAD_syn"/>
    <property type="match status" value="1"/>
</dbReference>
<evidence type="ECO:0000256" key="6">
    <source>
        <dbReference type="ARBA" id="ARBA00022679"/>
    </source>
</evidence>
<evidence type="ECO:0000256" key="9">
    <source>
        <dbReference type="ARBA" id="ARBA00022777"/>
    </source>
</evidence>
<dbReference type="EMBL" id="QFQB01000027">
    <property type="protein sequence ID" value="PZQ46411.1"/>
    <property type="molecule type" value="Genomic_DNA"/>
</dbReference>
<keyword evidence="6 15" id="KW-0808">Transferase</keyword>
<dbReference type="UniPathway" id="UPA00277">
    <property type="reaction ID" value="UER00407"/>
</dbReference>
<dbReference type="SUPFAM" id="SSF52374">
    <property type="entry name" value="Nucleotidylyl transferase"/>
    <property type="match status" value="1"/>
</dbReference>
<dbReference type="SUPFAM" id="SSF82114">
    <property type="entry name" value="Riboflavin kinase-like"/>
    <property type="match status" value="1"/>
</dbReference>
<comment type="pathway">
    <text evidence="3 15">Cofactor biosynthesis; FMN biosynthesis; FMN from riboflavin (ATP route): step 1/1.</text>
</comment>
<evidence type="ECO:0000256" key="10">
    <source>
        <dbReference type="ARBA" id="ARBA00022827"/>
    </source>
</evidence>
<dbReference type="AlphaFoldDB" id="A0A2W5MYQ6"/>
<dbReference type="InterPro" id="IPR002606">
    <property type="entry name" value="Riboflavin_kinase_bac"/>
</dbReference>
<keyword evidence="11 15" id="KW-0067">ATP-binding</keyword>
<dbReference type="EC" id="2.7.7.2" evidence="15"/>
<accession>A0A2W5MYQ6</accession>
<dbReference type="InterPro" id="IPR015864">
    <property type="entry name" value="FAD_synthase"/>
</dbReference>
<evidence type="ECO:0000256" key="13">
    <source>
        <dbReference type="ARBA" id="ARBA00047880"/>
    </source>
</evidence>
<dbReference type="InterPro" id="IPR015865">
    <property type="entry name" value="Riboflavin_kinase_bac/euk"/>
</dbReference>
<keyword evidence="10 15" id="KW-0274">FAD</keyword>
<evidence type="ECO:0000313" key="17">
    <source>
        <dbReference type="EMBL" id="PZQ46411.1"/>
    </source>
</evidence>
<evidence type="ECO:0000256" key="5">
    <source>
        <dbReference type="ARBA" id="ARBA00022643"/>
    </source>
</evidence>
<evidence type="ECO:0000256" key="8">
    <source>
        <dbReference type="ARBA" id="ARBA00022741"/>
    </source>
</evidence>
<dbReference type="PANTHER" id="PTHR22749">
    <property type="entry name" value="RIBOFLAVIN KINASE/FMN ADENYLYLTRANSFERASE"/>
    <property type="match status" value="1"/>
</dbReference>
<name>A0A2W5MYQ6_9BACT</name>
<sequence length="308" mass="34184">MEIYQDIAGLPVAAKGALIAIGNFDGVHRGHRALLDEGRRLANAKGLKFGVLTFEPHPRKLFRPDDPPFRITPPSIKYRLIEKAKADFIVSLPFDWDFASQSAEDFVQNILVWGLKAAHVITGVDFRFGQLRKGSLQTIEQAGIPVTAFAAIGDQDGEKFSSTAIRGALRLGDIEEANALLGWEWEIEGEIFRGDRRGHELGYPTANILLGDILHPAYGIYATLVQIEGEEQWRPAATNIGIRPMFEVKTGQVEAHILDFEDRDIYGKTLRVLPVARLRGEAKFASLEALIVQIETDCAQTRSLLADR</sequence>
<dbReference type="EC" id="2.7.1.26" evidence="15"/>
<organism evidence="17 18">
    <name type="scientific">Micavibrio aeruginosavorus</name>
    <dbReference type="NCBI Taxonomy" id="349221"/>
    <lineage>
        <taxon>Bacteria</taxon>
        <taxon>Pseudomonadati</taxon>
        <taxon>Bdellovibrionota</taxon>
        <taxon>Bdellovibrionia</taxon>
        <taxon>Bdellovibrionales</taxon>
        <taxon>Pseudobdellovibrionaceae</taxon>
        <taxon>Micavibrio</taxon>
    </lineage>
</organism>
<evidence type="ECO:0000256" key="3">
    <source>
        <dbReference type="ARBA" id="ARBA00005201"/>
    </source>
</evidence>
<dbReference type="InterPro" id="IPR014729">
    <property type="entry name" value="Rossmann-like_a/b/a_fold"/>
</dbReference>
<dbReference type="GO" id="GO:0008531">
    <property type="term" value="F:riboflavin kinase activity"/>
    <property type="evidence" value="ECO:0007669"/>
    <property type="project" value="UniProtKB-UniRule"/>
</dbReference>
<dbReference type="GO" id="GO:0006747">
    <property type="term" value="P:FAD biosynthetic process"/>
    <property type="evidence" value="ECO:0007669"/>
    <property type="project" value="UniProtKB-UniRule"/>
</dbReference>
<comment type="catalytic activity">
    <reaction evidence="14 15">
        <text>FMN + ATP + H(+) = FAD + diphosphate</text>
        <dbReference type="Rhea" id="RHEA:17237"/>
        <dbReference type="ChEBI" id="CHEBI:15378"/>
        <dbReference type="ChEBI" id="CHEBI:30616"/>
        <dbReference type="ChEBI" id="CHEBI:33019"/>
        <dbReference type="ChEBI" id="CHEBI:57692"/>
        <dbReference type="ChEBI" id="CHEBI:58210"/>
        <dbReference type="EC" id="2.7.7.2"/>
    </reaction>
</comment>
<dbReference type="CDD" id="cd02064">
    <property type="entry name" value="FAD_synthetase_N"/>
    <property type="match status" value="1"/>
</dbReference>
<evidence type="ECO:0000256" key="2">
    <source>
        <dbReference type="ARBA" id="ARBA00004726"/>
    </source>
</evidence>
<dbReference type="GO" id="GO:0003919">
    <property type="term" value="F:FMN adenylyltransferase activity"/>
    <property type="evidence" value="ECO:0007669"/>
    <property type="project" value="UniProtKB-UniRule"/>
</dbReference>
<proteinExistence type="inferred from homology"/>
<evidence type="ECO:0000256" key="11">
    <source>
        <dbReference type="ARBA" id="ARBA00022840"/>
    </source>
</evidence>
<dbReference type="InterPro" id="IPR023465">
    <property type="entry name" value="Riboflavin_kinase_dom_sf"/>
</dbReference>